<dbReference type="Gene3D" id="1.10.472.10">
    <property type="entry name" value="Cyclin-like"/>
    <property type="match status" value="1"/>
</dbReference>
<sequence length="262" mass="28925">MLDSRRPPYGYSIGLMTEYVAEMISCLVLDSTPVSARFHTSLYALLVQTELPGATVLLGLTYLSRRTQTLPIATRAERPAEAEDRAWRMLAVAVMLGSKYLDDGTYDHTSWAAVSAISKANLNRLEREWLEAVHWCLFVNLDLDEAYNAWITSWQGWLYTKTVQMTQNLTAAWLPVSPVPPYAPSLAEVPIFFLAGQGDRHGSGSTAWLRTPVDHVMSQGATAHVRHPNWPSTSPSPLYTTSFSWRGGDTLGDLGGPVGILA</sequence>
<name>A0ABP0D192_9PEZI</name>
<evidence type="ECO:0000313" key="2">
    <source>
        <dbReference type="Proteomes" id="UP001642482"/>
    </source>
</evidence>
<accession>A0ABP0D192</accession>
<proteinExistence type="predicted"/>
<evidence type="ECO:0000313" key="1">
    <source>
        <dbReference type="EMBL" id="CAK7238179.1"/>
    </source>
</evidence>
<gene>
    <name evidence="1" type="primary">CLG1_2</name>
    <name evidence="1" type="ORF">SEUCBS140593_010405</name>
</gene>
<dbReference type="EMBL" id="CAWUHD010000213">
    <property type="protein sequence ID" value="CAK7238179.1"/>
    <property type="molecule type" value="Genomic_DNA"/>
</dbReference>
<dbReference type="PANTHER" id="PTHR15615">
    <property type="match status" value="1"/>
</dbReference>
<dbReference type="CDD" id="cd20557">
    <property type="entry name" value="CYCLIN_ScPCL1-like"/>
    <property type="match status" value="1"/>
</dbReference>
<keyword evidence="2" id="KW-1185">Reference proteome</keyword>
<dbReference type="PANTHER" id="PTHR15615:SF27">
    <property type="entry name" value="PHO85 CYCLIN CLG1"/>
    <property type="match status" value="1"/>
</dbReference>
<comment type="caution">
    <text evidence="1">The sequence shown here is derived from an EMBL/GenBank/DDBJ whole genome shotgun (WGS) entry which is preliminary data.</text>
</comment>
<dbReference type="InterPro" id="IPR013922">
    <property type="entry name" value="Cyclin_PHO80-like"/>
</dbReference>
<organism evidence="1 2">
    <name type="scientific">Sporothrix eucalyptigena</name>
    <dbReference type="NCBI Taxonomy" id="1812306"/>
    <lineage>
        <taxon>Eukaryota</taxon>
        <taxon>Fungi</taxon>
        <taxon>Dikarya</taxon>
        <taxon>Ascomycota</taxon>
        <taxon>Pezizomycotina</taxon>
        <taxon>Sordariomycetes</taxon>
        <taxon>Sordariomycetidae</taxon>
        <taxon>Ophiostomatales</taxon>
        <taxon>Ophiostomataceae</taxon>
        <taxon>Sporothrix</taxon>
    </lineage>
</organism>
<reference evidence="1 2" key="1">
    <citation type="submission" date="2024-01" db="EMBL/GenBank/DDBJ databases">
        <authorList>
            <person name="Allen C."/>
            <person name="Tagirdzhanova G."/>
        </authorList>
    </citation>
    <scope>NUCLEOTIDE SEQUENCE [LARGE SCALE GENOMIC DNA]</scope>
</reference>
<dbReference type="Pfam" id="PF08613">
    <property type="entry name" value="Cyclin"/>
    <property type="match status" value="1"/>
</dbReference>
<protein>
    <submittedName>
        <fullName evidence="1">Cyclin-like protein</fullName>
    </submittedName>
</protein>
<dbReference type="Proteomes" id="UP001642482">
    <property type="component" value="Unassembled WGS sequence"/>
</dbReference>